<dbReference type="Gene3D" id="2.130.10.10">
    <property type="entry name" value="YVTN repeat-like/Quinoprotein amine dehydrogenase"/>
    <property type="match status" value="1"/>
</dbReference>
<evidence type="ECO:0000256" key="1">
    <source>
        <dbReference type="PROSITE-ProRule" id="PRU00221"/>
    </source>
</evidence>
<feature type="compositionally biased region" description="Polar residues" evidence="2">
    <location>
        <begin position="196"/>
        <end position="211"/>
    </location>
</feature>
<proteinExistence type="predicted"/>
<reference evidence="3 4" key="1">
    <citation type="submission" date="2016-07" db="EMBL/GenBank/DDBJ databases">
        <title>Pervasive Adenine N6-methylation of Active Genes in Fungi.</title>
        <authorList>
            <consortium name="DOE Joint Genome Institute"/>
            <person name="Mondo S.J."/>
            <person name="Dannebaum R.O."/>
            <person name="Kuo R.C."/>
            <person name="Labutti K."/>
            <person name="Haridas S."/>
            <person name="Kuo A."/>
            <person name="Salamov A."/>
            <person name="Ahrendt S.R."/>
            <person name="Lipzen A."/>
            <person name="Sullivan W."/>
            <person name="Andreopoulos W.B."/>
            <person name="Clum A."/>
            <person name="Lindquist E."/>
            <person name="Daum C."/>
            <person name="Ramamoorthy G.K."/>
            <person name="Gryganskyi A."/>
            <person name="Culley D."/>
            <person name="Magnuson J.K."/>
            <person name="James T.Y."/>
            <person name="O'Malley M.A."/>
            <person name="Stajich J.E."/>
            <person name="Spatafora J.W."/>
            <person name="Visel A."/>
            <person name="Grigoriev I.V."/>
        </authorList>
    </citation>
    <scope>NUCLEOTIDE SEQUENCE [LARGE SCALE GENOMIC DNA]</scope>
    <source>
        <strain evidence="3 4">NRRL 2496</strain>
    </source>
</reference>
<organism evidence="3 4">
    <name type="scientific">Syncephalastrum racemosum</name>
    <name type="common">Filamentous fungus</name>
    <dbReference type="NCBI Taxonomy" id="13706"/>
    <lineage>
        <taxon>Eukaryota</taxon>
        <taxon>Fungi</taxon>
        <taxon>Fungi incertae sedis</taxon>
        <taxon>Mucoromycota</taxon>
        <taxon>Mucoromycotina</taxon>
        <taxon>Mucoromycetes</taxon>
        <taxon>Mucorales</taxon>
        <taxon>Syncephalastraceae</taxon>
        <taxon>Syncephalastrum</taxon>
    </lineage>
</organism>
<dbReference type="STRING" id="13706.A0A1X2HTP9"/>
<feature type="compositionally biased region" description="Acidic residues" evidence="2">
    <location>
        <begin position="48"/>
        <end position="59"/>
    </location>
</feature>
<feature type="region of interest" description="Disordered" evidence="2">
    <location>
        <begin position="191"/>
        <end position="216"/>
    </location>
</feature>
<accession>A0A1X2HTP9</accession>
<evidence type="ECO:0000313" key="4">
    <source>
        <dbReference type="Proteomes" id="UP000242180"/>
    </source>
</evidence>
<comment type="caution">
    <text evidence="3">The sequence shown here is derived from an EMBL/GenBank/DDBJ whole genome shotgun (WGS) entry which is preliminary data.</text>
</comment>
<dbReference type="PANTHER" id="PTHR47232:SF1">
    <property type="entry name" value="TRANSDUCIN FAMILY PROTEIN _ WD-40 REPEAT FAMILY PROTEIN"/>
    <property type="match status" value="1"/>
</dbReference>
<keyword evidence="4" id="KW-1185">Reference proteome</keyword>
<dbReference type="Pfam" id="PF00400">
    <property type="entry name" value="WD40"/>
    <property type="match status" value="1"/>
</dbReference>
<dbReference type="AlphaFoldDB" id="A0A1X2HTP9"/>
<dbReference type="EMBL" id="MCGN01000001">
    <property type="protein sequence ID" value="ORZ02478.1"/>
    <property type="molecule type" value="Genomic_DNA"/>
</dbReference>
<dbReference type="SMART" id="SM00320">
    <property type="entry name" value="WD40"/>
    <property type="match status" value="2"/>
</dbReference>
<feature type="repeat" description="WD" evidence="1">
    <location>
        <begin position="400"/>
        <end position="441"/>
    </location>
</feature>
<dbReference type="SUPFAM" id="SSF50978">
    <property type="entry name" value="WD40 repeat-like"/>
    <property type="match status" value="1"/>
</dbReference>
<dbReference type="OrthoDB" id="1897642at2759"/>
<dbReference type="InterPro" id="IPR036322">
    <property type="entry name" value="WD40_repeat_dom_sf"/>
</dbReference>
<dbReference type="Proteomes" id="UP000242180">
    <property type="component" value="Unassembled WGS sequence"/>
</dbReference>
<feature type="compositionally biased region" description="Low complexity" evidence="2">
    <location>
        <begin position="13"/>
        <end position="37"/>
    </location>
</feature>
<gene>
    <name evidence="3" type="ORF">BCR43DRAFT_481609</name>
</gene>
<evidence type="ECO:0000256" key="2">
    <source>
        <dbReference type="SAM" id="MobiDB-lite"/>
    </source>
</evidence>
<dbReference type="PANTHER" id="PTHR47232">
    <property type="entry name" value="TRANSDUCIN FAMILY PROTEIN / WD-40 REPEAT FAMILY PROTEIN"/>
    <property type="match status" value="1"/>
</dbReference>
<dbReference type="InterPro" id="IPR001680">
    <property type="entry name" value="WD40_rpt"/>
</dbReference>
<dbReference type="InterPro" id="IPR015943">
    <property type="entry name" value="WD40/YVTN_repeat-like_dom_sf"/>
</dbReference>
<feature type="region of interest" description="Disordered" evidence="2">
    <location>
        <begin position="1"/>
        <end position="72"/>
    </location>
</feature>
<evidence type="ECO:0000313" key="3">
    <source>
        <dbReference type="EMBL" id="ORZ02478.1"/>
    </source>
</evidence>
<protein>
    <submittedName>
        <fullName evidence="3">Uncharacterized protein</fullName>
    </submittedName>
</protein>
<dbReference type="InParanoid" id="A0A1X2HTP9"/>
<dbReference type="OMA" id="GFESICA"/>
<sequence>MLPRSLFAASPGQRQSESPTRSTQQRTQRTPASTAASNAVDLINAQLEQEEDQLDSTDSEEGHTNDNGWEGNNLNALMAQLCRQQERQKKYIEKTHQLSLAMDETRGKISKLLGLSVEPARAAMARTQRAVPDDSVTSPIRAQRSAPDDPLASPPRTQTGKRVYNEPLSGRSKVIRQETYDLAESKTVPRAIAPQDISSVAPSSRQPQANPRGSDRTRVAYKNTCDLFLQTSTTVRKNVFSRKPRGLLINTGAAETQFKDILVTTSLAGDMPNRRIIKEIPSDDLFGNKIWVQDFTWISPSSMVLCPMVNDDVQAPISVVHLDSADHEDATYHVQKFHQFPHGKTYSVIEAVTMGANGTGGANDRASFVTGANDRHIFLWDMVLDPSSKNYRLLDVTGLKIPHTSAVQAFKFDDRNQALLSGGKDSRLFIYDTRSQRVANEYKTVSPVRLAVSKHLEANYVPILDQPYSPELQTKDEQFRLFDRRDPSVSILNFGTSSQDSFSRYLRPDWHTNGYMVVCGSQDAAKLNFWDIRYTGVRRGPCFSMQLGSQMPQDGRPLLSQFLPGQNRLMSLTSARTLEWIDYNIQHDATLHSF</sequence>
<name>A0A1X2HTP9_SYNRA</name>
<keyword evidence="1" id="KW-0853">WD repeat</keyword>
<dbReference type="PROSITE" id="PS50082">
    <property type="entry name" value="WD_REPEATS_2"/>
    <property type="match status" value="1"/>
</dbReference>
<feature type="region of interest" description="Disordered" evidence="2">
    <location>
        <begin position="124"/>
        <end position="170"/>
    </location>
</feature>